<dbReference type="AlphaFoldDB" id="A0A0R1VYE3"/>
<reference evidence="2 3" key="1">
    <citation type="journal article" date="2015" name="Genome Announc.">
        <title>Expanding the biotechnology potential of lactobacilli through comparative genomics of 213 strains and associated genera.</title>
        <authorList>
            <person name="Sun Z."/>
            <person name="Harris H.M."/>
            <person name="McCann A."/>
            <person name="Guo C."/>
            <person name="Argimon S."/>
            <person name="Zhang W."/>
            <person name="Yang X."/>
            <person name="Jeffery I.B."/>
            <person name="Cooney J.C."/>
            <person name="Kagawa T.F."/>
            <person name="Liu W."/>
            <person name="Song Y."/>
            <person name="Salvetti E."/>
            <person name="Wrobel A."/>
            <person name="Rasinkangas P."/>
            <person name="Parkhill J."/>
            <person name="Rea M.C."/>
            <person name="O'Sullivan O."/>
            <person name="Ritari J."/>
            <person name="Douillard F.P."/>
            <person name="Paul Ross R."/>
            <person name="Yang R."/>
            <person name="Briner A.E."/>
            <person name="Felis G.E."/>
            <person name="de Vos W.M."/>
            <person name="Barrangou R."/>
            <person name="Klaenhammer T.R."/>
            <person name="Caufield P.W."/>
            <person name="Cui Y."/>
            <person name="Zhang H."/>
            <person name="O'Toole P.W."/>
        </authorList>
    </citation>
    <scope>NUCLEOTIDE SEQUENCE [LARGE SCALE GENOMIC DNA]</scope>
    <source>
        <strain evidence="2 3">DSM 5007</strain>
    </source>
</reference>
<comment type="caution">
    <text evidence="2">The sequence shown here is derived from an EMBL/GenBank/DDBJ whole genome shotgun (WGS) entry which is preliminary data.</text>
</comment>
<sequence>MAKVGEVVQAHEEGLNLTEEILKLTGKVEGIDKKLDMLVGADDKADKALAKAVENEHSIATLRVWVYGLFSAISLGVFVPLFVFVVEKFF</sequence>
<dbReference type="EMBL" id="AZGF01000062">
    <property type="protein sequence ID" value="KRM08907.1"/>
    <property type="molecule type" value="Genomic_DNA"/>
</dbReference>
<dbReference type="PATRIC" id="fig|1423807.3.peg.2274"/>
<evidence type="ECO:0000313" key="2">
    <source>
        <dbReference type="EMBL" id="KRM08907.1"/>
    </source>
</evidence>
<evidence type="ECO:0000256" key="1">
    <source>
        <dbReference type="SAM" id="Phobius"/>
    </source>
</evidence>
<organism evidence="2 3">
    <name type="scientific">Paucilactobacillus suebicus DSM 5007 = KCTC 3549</name>
    <dbReference type="NCBI Taxonomy" id="1423807"/>
    <lineage>
        <taxon>Bacteria</taxon>
        <taxon>Bacillati</taxon>
        <taxon>Bacillota</taxon>
        <taxon>Bacilli</taxon>
        <taxon>Lactobacillales</taxon>
        <taxon>Lactobacillaceae</taxon>
        <taxon>Paucilactobacillus</taxon>
    </lineage>
</organism>
<keyword evidence="1" id="KW-1133">Transmembrane helix</keyword>
<keyword evidence="1" id="KW-0472">Membrane</keyword>
<protein>
    <recommendedName>
        <fullName evidence="4">Holin</fullName>
    </recommendedName>
</protein>
<evidence type="ECO:0000313" key="3">
    <source>
        <dbReference type="Proteomes" id="UP000051820"/>
    </source>
</evidence>
<keyword evidence="1" id="KW-0812">Transmembrane</keyword>
<gene>
    <name evidence="2" type="ORF">FD16_GL002213</name>
</gene>
<accession>A0A0R1VYE3</accession>
<proteinExistence type="predicted"/>
<dbReference type="Proteomes" id="UP000051820">
    <property type="component" value="Unassembled WGS sequence"/>
</dbReference>
<evidence type="ECO:0008006" key="4">
    <source>
        <dbReference type="Google" id="ProtNLM"/>
    </source>
</evidence>
<feature type="transmembrane region" description="Helical" evidence="1">
    <location>
        <begin position="64"/>
        <end position="86"/>
    </location>
</feature>
<name>A0A0R1VYE3_9LACO</name>
<keyword evidence="3" id="KW-1185">Reference proteome</keyword>
<dbReference type="STRING" id="1423807.FD16_GL002213"/>